<evidence type="ECO:0000256" key="10">
    <source>
        <dbReference type="ARBA" id="ARBA00048721"/>
    </source>
</evidence>
<dbReference type="NCBIfam" id="NF000842">
    <property type="entry name" value="PRK00071.2-1"/>
    <property type="match status" value="1"/>
</dbReference>
<evidence type="ECO:0000256" key="7">
    <source>
        <dbReference type="ARBA" id="ARBA00022741"/>
    </source>
</evidence>
<dbReference type="SUPFAM" id="SSF52374">
    <property type="entry name" value="Nucleotidylyl transferase"/>
    <property type="match status" value="1"/>
</dbReference>
<dbReference type="NCBIfam" id="TIGR00482">
    <property type="entry name" value="nicotinate (nicotinamide) nucleotide adenylyltransferase"/>
    <property type="match status" value="1"/>
</dbReference>
<dbReference type="InterPro" id="IPR005248">
    <property type="entry name" value="NadD/NMNAT"/>
</dbReference>
<evidence type="ECO:0000256" key="5">
    <source>
        <dbReference type="ARBA" id="ARBA00022679"/>
    </source>
</evidence>
<name>A0A977KXN2_9CYAN</name>
<evidence type="ECO:0000256" key="2">
    <source>
        <dbReference type="ARBA" id="ARBA00005019"/>
    </source>
</evidence>
<dbReference type="EC" id="2.7.7.18" evidence="3"/>
<dbReference type="AlphaFoldDB" id="A0A977KXN2"/>
<evidence type="ECO:0000256" key="3">
    <source>
        <dbReference type="ARBA" id="ARBA00012389"/>
    </source>
</evidence>
<organism evidence="12">
    <name type="scientific">Woronichinia naegeliana WA131</name>
    <dbReference type="NCBI Taxonomy" id="2824559"/>
    <lineage>
        <taxon>Bacteria</taxon>
        <taxon>Bacillati</taxon>
        <taxon>Cyanobacteriota</taxon>
        <taxon>Cyanophyceae</taxon>
        <taxon>Synechococcales</taxon>
        <taxon>Coelosphaeriaceae</taxon>
        <taxon>Woronichinia</taxon>
    </lineage>
</organism>
<dbReference type="Gene3D" id="3.40.50.620">
    <property type="entry name" value="HUPs"/>
    <property type="match status" value="1"/>
</dbReference>
<evidence type="ECO:0000256" key="9">
    <source>
        <dbReference type="ARBA" id="ARBA00023027"/>
    </source>
</evidence>
<keyword evidence="4" id="KW-0662">Pyridine nucleotide biosynthesis</keyword>
<keyword evidence="5 12" id="KW-0808">Transferase</keyword>
<evidence type="ECO:0000256" key="4">
    <source>
        <dbReference type="ARBA" id="ARBA00022642"/>
    </source>
</evidence>
<dbReference type="GO" id="GO:0004515">
    <property type="term" value="F:nicotinate-nucleotide adenylyltransferase activity"/>
    <property type="evidence" value="ECO:0007669"/>
    <property type="project" value="UniProtKB-EC"/>
</dbReference>
<dbReference type="CDD" id="cd02165">
    <property type="entry name" value="NMNAT"/>
    <property type="match status" value="1"/>
</dbReference>
<dbReference type="InterPro" id="IPR014729">
    <property type="entry name" value="Rossmann-like_a/b/a_fold"/>
</dbReference>
<keyword evidence="7" id="KW-0547">Nucleotide-binding</keyword>
<feature type="domain" description="Cytidyltransferase-like" evidence="11">
    <location>
        <begin position="5"/>
        <end position="164"/>
    </location>
</feature>
<evidence type="ECO:0000256" key="8">
    <source>
        <dbReference type="ARBA" id="ARBA00022840"/>
    </source>
</evidence>
<comment type="catalytic activity">
    <reaction evidence="10">
        <text>nicotinate beta-D-ribonucleotide + ATP + H(+) = deamido-NAD(+) + diphosphate</text>
        <dbReference type="Rhea" id="RHEA:22860"/>
        <dbReference type="ChEBI" id="CHEBI:15378"/>
        <dbReference type="ChEBI" id="CHEBI:30616"/>
        <dbReference type="ChEBI" id="CHEBI:33019"/>
        <dbReference type="ChEBI" id="CHEBI:57502"/>
        <dbReference type="ChEBI" id="CHEBI:58437"/>
        <dbReference type="EC" id="2.7.7.18"/>
    </reaction>
</comment>
<protein>
    <recommendedName>
        <fullName evidence="3">nicotinate-nucleotide adenylyltransferase</fullName>
        <ecNumber evidence="3">2.7.7.18</ecNumber>
    </recommendedName>
</protein>
<reference evidence="12" key="1">
    <citation type="submission" date="2021-04" db="EMBL/GenBank/DDBJ databases">
        <title>Genome sequence of Woronichinia naegeliana from Washington state freshwater lake bloom.</title>
        <authorList>
            <person name="Dreher T.W."/>
        </authorList>
    </citation>
    <scope>NUCLEOTIDE SEQUENCE</scope>
    <source>
        <strain evidence="12">WA131</strain>
    </source>
</reference>
<comment type="function">
    <text evidence="1">Catalyzes the reversible adenylation of nicotinate mononucleotide (NaMN) to nicotinic acid adenine dinucleotide (NaAD).</text>
</comment>
<dbReference type="KEGG" id="wna:KA717_36190"/>
<evidence type="ECO:0000259" key="11">
    <source>
        <dbReference type="Pfam" id="PF01467"/>
    </source>
</evidence>
<dbReference type="NCBIfam" id="TIGR00125">
    <property type="entry name" value="cyt_tran_rel"/>
    <property type="match status" value="1"/>
</dbReference>
<gene>
    <name evidence="12" type="ORF">KA717_36190</name>
</gene>
<accession>A0A977KXN2</accession>
<dbReference type="Pfam" id="PF01467">
    <property type="entry name" value="CTP_transf_like"/>
    <property type="match status" value="1"/>
</dbReference>
<dbReference type="PANTHER" id="PTHR39321">
    <property type="entry name" value="NICOTINATE-NUCLEOTIDE ADENYLYLTRANSFERASE-RELATED"/>
    <property type="match status" value="1"/>
</dbReference>
<dbReference type="GO" id="GO:0009435">
    <property type="term" value="P:NAD+ biosynthetic process"/>
    <property type="evidence" value="ECO:0007669"/>
    <property type="project" value="InterPro"/>
</dbReference>
<keyword evidence="6 12" id="KW-0548">Nucleotidyltransferase</keyword>
<dbReference type="PANTHER" id="PTHR39321:SF3">
    <property type="entry name" value="PHOSPHOPANTETHEINE ADENYLYLTRANSFERASE"/>
    <property type="match status" value="1"/>
</dbReference>
<dbReference type="EMBL" id="CP073041">
    <property type="protein sequence ID" value="UXE60846.1"/>
    <property type="molecule type" value="Genomic_DNA"/>
</dbReference>
<evidence type="ECO:0000313" key="12">
    <source>
        <dbReference type="EMBL" id="UXE60846.1"/>
    </source>
</evidence>
<keyword evidence="9" id="KW-0520">NAD</keyword>
<dbReference type="Proteomes" id="UP001065613">
    <property type="component" value="Chromosome"/>
</dbReference>
<evidence type="ECO:0000256" key="1">
    <source>
        <dbReference type="ARBA" id="ARBA00002324"/>
    </source>
</evidence>
<dbReference type="GO" id="GO:0005524">
    <property type="term" value="F:ATP binding"/>
    <property type="evidence" value="ECO:0007669"/>
    <property type="project" value="UniProtKB-KW"/>
</dbReference>
<comment type="pathway">
    <text evidence="2">Cofactor biosynthesis; NAD(+) biosynthesis; deamido-NAD(+) from nicotinate D-ribonucleotide: step 1/1.</text>
</comment>
<sequence length="188" mass="21104">MNIALFGTSADPPTTAHQAILQWLAEHYDQVSVWAADNPFKAHQTSLAHRLAMLRHLIAAMNLPRSNVQVYEQFSDRRSLISLQRAKAWWGEDQDYSLVIGSDLMSQIPRWYQIEKLLSAVTLVIVPRSGHPITDPALAKIRQLGGDYRLAETEAPAISSTGYRVSKDQTVLPAPVTAYIHQQKLYLS</sequence>
<evidence type="ECO:0000256" key="6">
    <source>
        <dbReference type="ARBA" id="ARBA00022695"/>
    </source>
</evidence>
<dbReference type="InterPro" id="IPR004821">
    <property type="entry name" value="Cyt_trans-like"/>
</dbReference>
<keyword evidence="8" id="KW-0067">ATP-binding</keyword>
<proteinExistence type="predicted"/>